<dbReference type="KEGG" id="aser:Asera_34710"/>
<reference evidence="1" key="1">
    <citation type="submission" date="2020-08" db="EMBL/GenBank/DDBJ databases">
        <title>Whole genome shotgun sequence of Actinocatenispora sera NBRC 101916.</title>
        <authorList>
            <person name="Komaki H."/>
            <person name="Tamura T."/>
        </authorList>
    </citation>
    <scope>NUCLEOTIDE SEQUENCE</scope>
    <source>
        <strain evidence="1">NBRC 101916</strain>
    </source>
</reference>
<protein>
    <submittedName>
        <fullName evidence="1">Uncharacterized protein</fullName>
    </submittedName>
</protein>
<gene>
    <name evidence="1" type="ORF">Asera_34710</name>
</gene>
<accession>A0A810L1T0</accession>
<evidence type="ECO:0000313" key="2">
    <source>
        <dbReference type="Proteomes" id="UP000680750"/>
    </source>
</evidence>
<name>A0A810L1T0_9ACTN</name>
<evidence type="ECO:0000313" key="1">
    <source>
        <dbReference type="EMBL" id="BCJ29363.1"/>
    </source>
</evidence>
<organism evidence="1 2">
    <name type="scientific">Actinocatenispora sera</name>
    <dbReference type="NCBI Taxonomy" id="390989"/>
    <lineage>
        <taxon>Bacteria</taxon>
        <taxon>Bacillati</taxon>
        <taxon>Actinomycetota</taxon>
        <taxon>Actinomycetes</taxon>
        <taxon>Micromonosporales</taxon>
        <taxon>Micromonosporaceae</taxon>
        <taxon>Actinocatenispora</taxon>
    </lineage>
</organism>
<sequence>MGLLAGMAVGLVLVVLLGIRVFDLLDGLGSGCPCEPIVEQVRWPHDRGPVDQSSIAW</sequence>
<dbReference type="Proteomes" id="UP000680750">
    <property type="component" value="Chromosome"/>
</dbReference>
<proteinExistence type="predicted"/>
<dbReference type="AlphaFoldDB" id="A0A810L1T0"/>
<dbReference type="EMBL" id="AP023354">
    <property type="protein sequence ID" value="BCJ29363.1"/>
    <property type="molecule type" value="Genomic_DNA"/>
</dbReference>
<keyword evidence="2" id="KW-1185">Reference proteome</keyword>